<keyword evidence="1" id="KW-0812">Transmembrane</keyword>
<evidence type="ECO:0000313" key="2">
    <source>
        <dbReference type="EMBL" id="OGC69294.1"/>
    </source>
</evidence>
<accession>A0A1F4WIL5</accession>
<dbReference type="Proteomes" id="UP000179113">
    <property type="component" value="Unassembled WGS sequence"/>
</dbReference>
<name>A0A1F4WIL5_UNCKA</name>
<proteinExistence type="predicted"/>
<protein>
    <submittedName>
        <fullName evidence="2">Uncharacterized protein</fullName>
    </submittedName>
</protein>
<keyword evidence="1" id="KW-0472">Membrane</keyword>
<reference evidence="2 3" key="1">
    <citation type="journal article" date="2016" name="Nat. Commun.">
        <title>Thousands of microbial genomes shed light on interconnected biogeochemical processes in an aquifer system.</title>
        <authorList>
            <person name="Anantharaman K."/>
            <person name="Brown C.T."/>
            <person name="Hug L.A."/>
            <person name="Sharon I."/>
            <person name="Castelle C.J."/>
            <person name="Probst A.J."/>
            <person name="Thomas B.C."/>
            <person name="Singh A."/>
            <person name="Wilkins M.J."/>
            <person name="Karaoz U."/>
            <person name="Brodie E.L."/>
            <person name="Williams K.H."/>
            <person name="Hubbard S.S."/>
            <person name="Banfield J.F."/>
        </authorList>
    </citation>
    <scope>NUCLEOTIDE SEQUENCE [LARGE SCALE GENOMIC DNA]</scope>
</reference>
<keyword evidence="1" id="KW-1133">Transmembrane helix</keyword>
<sequence length="171" mass="19776">MFSTKGKGISDVAIIAFVLIGLFTLFITFASIGYFFFKKVPSGSTVSDEIIKMFESMNETSTNTQKPVNTNNTTVKVQNTGKCENYYYLKRSDIYINKCFSSEEYVELVAYVEEYDRTREQLKNMEDYLNYFCNTETPEVDDCEFRAIDYRTMVGTVQSQRDYINSVSESK</sequence>
<dbReference type="EMBL" id="MEWA01000023">
    <property type="protein sequence ID" value="OGC69294.1"/>
    <property type="molecule type" value="Genomic_DNA"/>
</dbReference>
<feature type="transmembrane region" description="Helical" evidence="1">
    <location>
        <begin position="12"/>
        <end position="37"/>
    </location>
</feature>
<evidence type="ECO:0000313" key="3">
    <source>
        <dbReference type="Proteomes" id="UP000179113"/>
    </source>
</evidence>
<gene>
    <name evidence="2" type="ORF">A2415_02870</name>
</gene>
<evidence type="ECO:0000256" key="1">
    <source>
        <dbReference type="SAM" id="Phobius"/>
    </source>
</evidence>
<comment type="caution">
    <text evidence="2">The sequence shown here is derived from an EMBL/GenBank/DDBJ whole genome shotgun (WGS) entry which is preliminary data.</text>
</comment>
<dbReference type="AlphaFoldDB" id="A0A1F4WIL5"/>
<organism evidence="2 3">
    <name type="scientific">candidate division WWE3 bacterium RIFOXYC1_FULL_39_7</name>
    <dbReference type="NCBI Taxonomy" id="1802643"/>
    <lineage>
        <taxon>Bacteria</taxon>
        <taxon>Katanobacteria</taxon>
    </lineage>
</organism>